<evidence type="ECO:0000256" key="3">
    <source>
        <dbReference type="ARBA" id="ARBA00023136"/>
    </source>
</evidence>
<keyword evidence="7" id="KW-1185">Reference proteome</keyword>
<dbReference type="EMBL" id="PZQS01000013">
    <property type="protein sequence ID" value="PVD19262.1"/>
    <property type="molecule type" value="Genomic_DNA"/>
</dbReference>
<evidence type="ECO:0000256" key="1">
    <source>
        <dbReference type="ARBA" id="ARBA00022692"/>
    </source>
</evidence>
<sequence length="258" mass="28226">MVASTSKPTEEQISSEKMSTDSRNAKSDFRTKLKSSVYRRKCLKTLWLGFSFCALGFSVSQRGPAFLDIQIITQTDVESASFFFTAASVGYLIGSLTAGVVYDKLDKSMLLIMSLLGLSFTTIALPWCSPYALMIAIHFICSLFGGSVDTVGNAELVRIWGKEGEMAMQFLHFTFAFGGVISPLITMPFLTEEDSQSIETNASISTTSNGTSNSTGPALPLTTKVHYAFLISGSLMFLACVPLIVQWFTDSLRREKTK</sequence>
<feature type="transmembrane region" description="Helical" evidence="5">
    <location>
        <begin position="131"/>
        <end position="149"/>
    </location>
</feature>
<evidence type="ECO:0000313" key="7">
    <source>
        <dbReference type="Proteomes" id="UP000245119"/>
    </source>
</evidence>
<dbReference type="GO" id="GO:0022857">
    <property type="term" value="F:transmembrane transporter activity"/>
    <property type="evidence" value="ECO:0007669"/>
    <property type="project" value="InterPro"/>
</dbReference>
<dbReference type="OrthoDB" id="9626824at2759"/>
<dbReference type="PANTHER" id="PTHR23121:SF9">
    <property type="entry name" value="SODIUM-DEPENDENT GLUCOSE TRANSPORTER 1"/>
    <property type="match status" value="1"/>
</dbReference>
<dbReference type="SUPFAM" id="SSF103473">
    <property type="entry name" value="MFS general substrate transporter"/>
    <property type="match status" value="1"/>
</dbReference>
<feature type="transmembrane region" description="Helical" evidence="5">
    <location>
        <begin position="170"/>
        <end position="190"/>
    </location>
</feature>
<keyword evidence="3 5" id="KW-0472">Membrane</keyword>
<dbReference type="Gene3D" id="1.20.1250.20">
    <property type="entry name" value="MFS general substrate transporter like domains"/>
    <property type="match status" value="1"/>
</dbReference>
<evidence type="ECO:0000256" key="2">
    <source>
        <dbReference type="ARBA" id="ARBA00022989"/>
    </source>
</evidence>
<comment type="caution">
    <text evidence="6">The sequence shown here is derived from an EMBL/GenBank/DDBJ whole genome shotgun (WGS) entry which is preliminary data.</text>
</comment>
<feature type="transmembrane region" description="Helical" evidence="5">
    <location>
        <begin position="109"/>
        <end position="125"/>
    </location>
</feature>
<keyword evidence="1 5" id="KW-0812">Transmembrane</keyword>
<dbReference type="InterPro" id="IPR036259">
    <property type="entry name" value="MFS_trans_sf"/>
</dbReference>
<dbReference type="Proteomes" id="UP000245119">
    <property type="component" value="Linkage Group LG13"/>
</dbReference>
<evidence type="ECO:0008006" key="8">
    <source>
        <dbReference type="Google" id="ProtNLM"/>
    </source>
</evidence>
<feature type="transmembrane region" description="Helical" evidence="5">
    <location>
        <begin position="227"/>
        <end position="248"/>
    </location>
</feature>
<feature type="transmembrane region" description="Helical" evidence="5">
    <location>
        <begin position="80"/>
        <end position="102"/>
    </location>
</feature>
<proteinExistence type="predicted"/>
<dbReference type="AlphaFoldDB" id="A0A2T7NDP4"/>
<dbReference type="InterPro" id="IPR011701">
    <property type="entry name" value="MFS"/>
</dbReference>
<name>A0A2T7NDP4_POMCA</name>
<keyword evidence="2 5" id="KW-1133">Transmembrane helix</keyword>
<evidence type="ECO:0000256" key="4">
    <source>
        <dbReference type="SAM" id="MobiDB-lite"/>
    </source>
</evidence>
<evidence type="ECO:0000256" key="5">
    <source>
        <dbReference type="SAM" id="Phobius"/>
    </source>
</evidence>
<protein>
    <recommendedName>
        <fullName evidence="8">Major facilitator superfamily (MFS) profile domain-containing protein</fullName>
    </recommendedName>
</protein>
<feature type="region of interest" description="Disordered" evidence="4">
    <location>
        <begin position="1"/>
        <end position="23"/>
    </location>
</feature>
<accession>A0A2T7NDP4</accession>
<reference evidence="6 7" key="1">
    <citation type="submission" date="2018-04" db="EMBL/GenBank/DDBJ databases">
        <title>The genome of golden apple snail Pomacea canaliculata provides insight into stress tolerance and invasive adaptation.</title>
        <authorList>
            <person name="Liu C."/>
            <person name="Liu B."/>
            <person name="Ren Y."/>
            <person name="Zhang Y."/>
            <person name="Wang H."/>
            <person name="Li S."/>
            <person name="Jiang F."/>
            <person name="Yin L."/>
            <person name="Zhang G."/>
            <person name="Qian W."/>
            <person name="Fan W."/>
        </authorList>
    </citation>
    <scope>NUCLEOTIDE SEQUENCE [LARGE SCALE GENOMIC DNA]</scope>
    <source>
        <strain evidence="6">SZHN2017</strain>
        <tissue evidence="6">Muscle</tissue>
    </source>
</reference>
<gene>
    <name evidence="6" type="ORF">C0Q70_19748</name>
</gene>
<feature type="compositionally biased region" description="Polar residues" evidence="4">
    <location>
        <begin position="1"/>
        <end position="17"/>
    </location>
</feature>
<dbReference type="STRING" id="400727.A0A2T7NDP4"/>
<dbReference type="PANTHER" id="PTHR23121">
    <property type="entry name" value="SODIUM-DEPENDENT GLUCOSE TRANSPORTER 1"/>
    <property type="match status" value="1"/>
</dbReference>
<feature type="transmembrane region" description="Helical" evidence="5">
    <location>
        <begin position="42"/>
        <end position="60"/>
    </location>
</feature>
<evidence type="ECO:0000313" key="6">
    <source>
        <dbReference type="EMBL" id="PVD19262.1"/>
    </source>
</evidence>
<organism evidence="6 7">
    <name type="scientific">Pomacea canaliculata</name>
    <name type="common">Golden apple snail</name>
    <dbReference type="NCBI Taxonomy" id="400727"/>
    <lineage>
        <taxon>Eukaryota</taxon>
        <taxon>Metazoa</taxon>
        <taxon>Spiralia</taxon>
        <taxon>Lophotrochozoa</taxon>
        <taxon>Mollusca</taxon>
        <taxon>Gastropoda</taxon>
        <taxon>Caenogastropoda</taxon>
        <taxon>Architaenioglossa</taxon>
        <taxon>Ampullarioidea</taxon>
        <taxon>Ampullariidae</taxon>
        <taxon>Pomacea</taxon>
    </lineage>
</organism>
<dbReference type="Pfam" id="PF07690">
    <property type="entry name" value="MFS_1"/>
    <property type="match status" value="1"/>
</dbReference>
<dbReference type="OMA" id="ENCSDAT"/>